<evidence type="ECO:0000256" key="6">
    <source>
        <dbReference type="ARBA" id="ARBA00029924"/>
    </source>
</evidence>
<dbReference type="GO" id="GO:0003677">
    <property type="term" value="F:DNA binding"/>
    <property type="evidence" value="ECO:0007669"/>
    <property type="project" value="InterPro"/>
</dbReference>
<evidence type="ECO:0000313" key="8">
    <source>
        <dbReference type="EMBL" id="MBN8660212.1"/>
    </source>
</evidence>
<dbReference type="Proteomes" id="UP000664277">
    <property type="component" value="Unassembled WGS sequence"/>
</dbReference>
<dbReference type="GO" id="GO:0006351">
    <property type="term" value="P:DNA-templated transcription"/>
    <property type="evidence" value="ECO:0007669"/>
    <property type="project" value="InterPro"/>
</dbReference>
<dbReference type="EMBL" id="JAFLCK010000008">
    <property type="protein sequence ID" value="MBN8660212.1"/>
    <property type="molecule type" value="Genomic_DNA"/>
</dbReference>
<dbReference type="InterPro" id="IPR036161">
    <property type="entry name" value="RPB6/omega-like_sf"/>
</dbReference>
<dbReference type="Pfam" id="PF01192">
    <property type="entry name" value="RNA_pol_Rpb6"/>
    <property type="match status" value="1"/>
</dbReference>
<protein>
    <recommendedName>
        <fullName evidence="3">DNA-directed RNA polymerase subunit omega</fullName>
        <ecNumber evidence="2">2.7.7.6</ecNumber>
    </recommendedName>
    <alternativeName>
        <fullName evidence="6">Transcriptase subunit omega</fullName>
    </alternativeName>
</protein>
<keyword evidence="5" id="KW-0804">Transcription</keyword>
<sequence>MSTTRILDQLLKDNTNRYELVLRVAQRAKQIKNESREQAKTANAVIQALQMVAAEGDGTILISPSGQYMY</sequence>
<dbReference type="InterPro" id="IPR006110">
    <property type="entry name" value="Pol_omega/Rpo6/RPB6"/>
</dbReference>
<dbReference type="AlphaFoldDB" id="A0A8J7PLR1"/>
<keyword evidence="4 8" id="KW-0240">DNA-directed RNA polymerase</keyword>
<evidence type="ECO:0000256" key="4">
    <source>
        <dbReference type="ARBA" id="ARBA00022478"/>
    </source>
</evidence>
<evidence type="ECO:0000256" key="3">
    <source>
        <dbReference type="ARBA" id="ARBA00013725"/>
    </source>
</evidence>
<gene>
    <name evidence="8" type="ORF">J0M35_07595</name>
</gene>
<comment type="similarity">
    <text evidence="1">Belongs to the RNA polymerase subunit omega family.</text>
</comment>
<proteinExistence type="inferred from homology"/>
<evidence type="ECO:0000256" key="2">
    <source>
        <dbReference type="ARBA" id="ARBA00012418"/>
    </source>
</evidence>
<evidence type="ECO:0000256" key="1">
    <source>
        <dbReference type="ARBA" id="ARBA00006711"/>
    </source>
</evidence>
<reference evidence="8" key="1">
    <citation type="submission" date="2021-02" db="EMBL/GenBank/DDBJ databases">
        <title>Genome-Resolved Metagenomics of a Microbial Community Performing Photosynthetic Biological Nutrient Removal.</title>
        <authorList>
            <person name="Mcdaniel E.A."/>
        </authorList>
    </citation>
    <scope>NUCLEOTIDE SEQUENCE</scope>
    <source>
        <strain evidence="8">UWPOB_OBS1</strain>
    </source>
</reference>
<dbReference type="GO" id="GO:0000428">
    <property type="term" value="C:DNA-directed RNA polymerase complex"/>
    <property type="evidence" value="ECO:0007669"/>
    <property type="project" value="UniProtKB-KW"/>
</dbReference>
<evidence type="ECO:0000256" key="5">
    <source>
        <dbReference type="ARBA" id="ARBA00023163"/>
    </source>
</evidence>
<dbReference type="EC" id="2.7.7.6" evidence="2"/>
<evidence type="ECO:0000256" key="7">
    <source>
        <dbReference type="ARBA" id="ARBA00048552"/>
    </source>
</evidence>
<dbReference type="GO" id="GO:0003899">
    <property type="term" value="F:DNA-directed RNA polymerase activity"/>
    <property type="evidence" value="ECO:0007669"/>
    <property type="project" value="UniProtKB-EC"/>
</dbReference>
<comment type="caution">
    <text evidence="8">The sequence shown here is derived from an EMBL/GenBank/DDBJ whole genome shotgun (WGS) entry which is preliminary data.</text>
</comment>
<comment type="catalytic activity">
    <reaction evidence="7">
        <text>RNA(n) + a ribonucleoside 5'-triphosphate = RNA(n+1) + diphosphate</text>
        <dbReference type="Rhea" id="RHEA:21248"/>
        <dbReference type="Rhea" id="RHEA-COMP:14527"/>
        <dbReference type="Rhea" id="RHEA-COMP:17342"/>
        <dbReference type="ChEBI" id="CHEBI:33019"/>
        <dbReference type="ChEBI" id="CHEBI:61557"/>
        <dbReference type="ChEBI" id="CHEBI:140395"/>
        <dbReference type="EC" id="2.7.7.6"/>
    </reaction>
</comment>
<accession>A0A8J7PLR1</accession>
<dbReference type="Gene3D" id="3.90.940.10">
    <property type="match status" value="1"/>
</dbReference>
<evidence type="ECO:0000313" key="9">
    <source>
        <dbReference type="Proteomes" id="UP000664277"/>
    </source>
</evidence>
<organism evidence="8 9">
    <name type="scientific">Candidatus Obscuribacter phosphatis</name>
    <dbReference type="NCBI Taxonomy" id="1906157"/>
    <lineage>
        <taxon>Bacteria</taxon>
        <taxon>Bacillati</taxon>
        <taxon>Candidatus Melainabacteria</taxon>
        <taxon>Candidatus Obscuribacterales</taxon>
        <taxon>Candidatus Obscuribacteraceae</taxon>
        <taxon>Candidatus Obscuribacter</taxon>
    </lineage>
</organism>
<name>A0A8J7PLR1_9BACT</name>
<dbReference type="SUPFAM" id="SSF63562">
    <property type="entry name" value="RPB6/omega subunit-like"/>
    <property type="match status" value="1"/>
</dbReference>